<name>A0A9P4TJ54_CURKU</name>
<organism evidence="1 2">
    <name type="scientific">Curvularia kusanoi</name>
    <name type="common">Cochliobolus kusanoi</name>
    <dbReference type="NCBI Taxonomy" id="90978"/>
    <lineage>
        <taxon>Eukaryota</taxon>
        <taxon>Fungi</taxon>
        <taxon>Dikarya</taxon>
        <taxon>Ascomycota</taxon>
        <taxon>Pezizomycotina</taxon>
        <taxon>Dothideomycetes</taxon>
        <taxon>Pleosporomycetidae</taxon>
        <taxon>Pleosporales</taxon>
        <taxon>Pleosporineae</taxon>
        <taxon>Pleosporaceae</taxon>
        <taxon>Curvularia</taxon>
    </lineage>
</organism>
<evidence type="ECO:0000313" key="2">
    <source>
        <dbReference type="Proteomes" id="UP000801428"/>
    </source>
</evidence>
<protein>
    <submittedName>
        <fullName evidence="1">Uncharacterized protein</fullName>
    </submittedName>
</protein>
<reference evidence="1" key="1">
    <citation type="submission" date="2019-04" db="EMBL/GenBank/DDBJ databases">
        <title>Sequencing of skin fungus with MAO and IRED activity.</title>
        <authorList>
            <person name="Marsaioli A.J."/>
            <person name="Bonatto J.M.C."/>
            <person name="Reis Junior O."/>
        </authorList>
    </citation>
    <scope>NUCLEOTIDE SEQUENCE</scope>
    <source>
        <strain evidence="1">30M1</strain>
    </source>
</reference>
<keyword evidence="2" id="KW-1185">Reference proteome</keyword>
<evidence type="ECO:0000313" key="1">
    <source>
        <dbReference type="EMBL" id="KAF3007604.1"/>
    </source>
</evidence>
<gene>
    <name evidence="1" type="ORF">E8E13_007865</name>
</gene>
<dbReference type="Proteomes" id="UP000801428">
    <property type="component" value="Unassembled WGS sequence"/>
</dbReference>
<dbReference type="OrthoDB" id="2896980at2759"/>
<accession>A0A9P4TJ54</accession>
<dbReference type="AlphaFoldDB" id="A0A9P4TJ54"/>
<sequence>MCTTIECFDRKLPLLRRADLDYKQVTPSGKTTADAIPPYVLLHKEAGSYQKQADHYLQTRGSILRQQQLGTVFDQLNLNTEVDLVLASTLYIIKPILDILQNRYGKDGFTVSSEERTRSEQLDDGQTATRVDLVFRSTSDKKEAILIMEYKRREMIDYDDVEKALLPGHATPNEINAKVAEAQFKGSLLARNALSYTKQLATYADQNTCRFVSLLNWDHLPLFDFNKLSDAAASGTTAGRTAELTWISEEQMEDEFIEQGMIRKALLGFALKAFDNYFVNSDPQ</sequence>
<dbReference type="EMBL" id="SWKU01000004">
    <property type="protein sequence ID" value="KAF3007604.1"/>
    <property type="molecule type" value="Genomic_DNA"/>
</dbReference>
<comment type="caution">
    <text evidence="1">The sequence shown here is derived from an EMBL/GenBank/DDBJ whole genome shotgun (WGS) entry which is preliminary data.</text>
</comment>
<proteinExistence type="predicted"/>